<protein>
    <submittedName>
        <fullName evidence="1">Uncharacterized protein</fullName>
    </submittedName>
</protein>
<accession>A0AAW0GU40</accession>
<evidence type="ECO:0000313" key="1">
    <source>
        <dbReference type="EMBL" id="KAK7696071.1"/>
    </source>
</evidence>
<name>A0AAW0GU40_9APHY</name>
<proteinExistence type="predicted"/>
<sequence>MPDSLVLLQFGADFYSVRFEDLEGRPAFTVNLVDENPNLILKLVREAAWAQQHPNIMGPNSSFFYFGPNRSPGYLVYGNSRTQPMANSRRQKKDGSTSRYFLAQSGAEYKWRMSPQKLECVDSKGVVQAVWEVARLEDEFHARLTIKPSALAIVTEILTTLALNRLAIAFNW</sequence>
<gene>
    <name evidence="1" type="ORF">QCA50_000713</name>
</gene>
<evidence type="ECO:0000313" key="2">
    <source>
        <dbReference type="Proteomes" id="UP001385951"/>
    </source>
</evidence>
<comment type="caution">
    <text evidence="1">The sequence shown here is derived from an EMBL/GenBank/DDBJ whole genome shotgun (WGS) entry which is preliminary data.</text>
</comment>
<dbReference type="EMBL" id="JASBNA010000001">
    <property type="protein sequence ID" value="KAK7696071.1"/>
    <property type="molecule type" value="Genomic_DNA"/>
</dbReference>
<dbReference type="AlphaFoldDB" id="A0AAW0GU40"/>
<dbReference type="Proteomes" id="UP001385951">
    <property type="component" value="Unassembled WGS sequence"/>
</dbReference>
<keyword evidence="2" id="KW-1185">Reference proteome</keyword>
<reference evidence="1 2" key="1">
    <citation type="submission" date="2022-09" db="EMBL/GenBank/DDBJ databases">
        <authorList>
            <person name="Palmer J.M."/>
        </authorList>
    </citation>
    <scope>NUCLEOTIDE SEQUENCE [LARGE SCALE GENOMIC DNA]</scope>
    <source>
        <strain evidence="1 2">DSM 7382</strain>
    </source>
</reference>
<organism evidence="1 2">
    <name type="scientific">Cerrena zonata</name>
    <dbReference type="NCBI Taxonomy" id="2478898"/>
    <lineage>
        <taxon>Eukaryota</taxon>
        <taxon>Fungi</taxon>
        <taxon>Dikarya</taxon>
        <taxon>Basidiomycota</taxon>
        <taxon>Agaricomycotina</taxon>
        <taxon>Agaricomycetes</taxon>
        <taxon>Polyporales</taxon>
        <taxon>Cerrenaceae</taxon>
        <taxon>Cerrena</taxon>
    </lineage>
</organism>